<organism evidence="1 2">
    <name type="scientific">Apiospora aurea</name>
    <dbReference type="NCBI Taxonomy" id="335848"/>
    <lineage>
        <taxon>Eukaryota</taxon>
        <taxon>Fungi</taxon>
        <taxon>Dikarya</taxon>
        <taxon>Ascomycota</taxon>
        <taxon>Pezizomycotina</taxon>
        <taxon>Sordariomycetes</taxon>
        <taxon>Xylariomycetidae</taxon>
        <taxon>Amphisphaeriales</taxon>
        <taxon>Apiosporaceae</taxon>
        <taxon>Apiospora</taxon>
    </lineage>
</organism>
<dbReference type="GeneID" id="92071413"/>
<dbReference type="Proteomes" id="UP001391051">
    <property type="component" value="Unassembled WGS sequence"/>
</dbReference>
<dbReference type="RefSeq" id="XP_066707244.1">
    <property type="nucleotide sequence ID" value="XM_066838351.1"/>
</dbReference>
<gene>
    <name evidence="1" type="ORF">PG986_002129</name>
</gene>
<keyword evidence="2" id="KW-1185">Reference proteome</keyword>
<evidence type="ECO:0000313" key="1">
    <source>
        <dbReference type="EMBL" id="KAK7967852.1"/>
    </source>
</evidence>
<proteinExistence type="predicted"/>
<reference evidence="1 2" key="1">
    <citation type="submission" date="2023-01" db="EMBL/GenBank/DDBJ databases">
        <title>Analysis of 21 Apiospora genomes using comparative genomics revels a genus with tremendous synthesis potential of carbohydrate active enzymes and secondary metabolites.</title>
        <authorList>
            <person name="Sorensen T."/>
        </authorList>
    </citation>
    <scope>NUCLEOTIDE SEQUENCE [LARGE SCALE GENOMIC DNA]</scope>
    <source>
        <strain evidence="1 2">CBS 24483</strain>
    </source>
</reference>
<evidence type="ECO:0000313" key="2">
    <source>
        <dbReference type="Proteomes" id="UP001391051"/>
    </source>
</evidence>
<name>A0ABR1QYS7_9PEZI</name>
<protein>
    <submittedName>
        <fullName evidence="1">Uncharacterized protein</fullName>
    </submittedName>
</protein>
<dbReference type="EMBL" id="JAQQWE010000001">
    <property type="protein sequence ID" value="KAK7967852.1"/>
    <property type="molecule type" value="Genomic_DNA"/>
</dbReference>
<sequence length="175" mass="18497">MVVAMLRGVAGITGGGDFRPPTMLAADGGGRVAIARRTTPVMSWRVCRVREQLDACFCRRLVSESILSSAWAIDDETFPGPVADVCEVVVLDTATPGGIVYLVARHVLALVLPESLGQPIFANFLALGGLRLVGTAVFRCRSPSLSRIGSVPIAIGTGDRKGHLVVNLRSALFIV</sequence>
<accession>A0ABR1QYS7</accession>
<comment type="caution">
    <text evidence="1">The sequence shown here is derived from an EMBL/GenBank/DDBJ whole genome shotgun (WGS) entry which is preliminary data.</text>
</comment>